<evidence type="ECO:0000313" key="1">
    <source>
        <dbReference type="EMBL" id="OGG46632.1"/>
    </source>
</evidence>
<protein>
    <submittedName>
        <fullName evidence="1">Uncharacterized protein</fullName>
    </submittedName>
</protein>
<organism evidence="1 2">
    <name type="scientific">Handelsmanbacteria sp. (strain RIFCSPLOWO2_12_FULL_64_10)</name>
    <dbReference type="NCBI Taxonomy" id="1817868"/>
    <lineage>
        <taxon>Bacteria</taxon>
        <taxon>Candidatus Handelsmaniibacteriota</taxon>
    </lineage>
</organism>
<proteinExistence type="predicted"/>
<evidence type="ECO:0000313" key="2">
    <source>
        <dbReference type="Proteomes" id="UP000178606"/>
    </source>
</evidence>
<name>A0A1F6CCJ9_HANXR</name>
<reference evidence="1 2" key="1">
    <citation type="journal article" date="2016" name="Nat. Commun.">
        <title>Thousands of microbial genomes shed light on interconnected biogeochemical processes in an aquifer system.</title>
        <authorList>
            <person name="Anantharaman K."/>
            <person name="Brown C.T."/>
            <person name="Hug L.A."/>
            <person name="Sharon I."/>
            <person name="Castelle C.J."/>
            <person name="Probst A.J."/>
            <person name="Thomas B.C."/>
            <person name="Singh A."/>
            <person name="Wilkins M.J."/>
            <person name="Karaoz U."/>
            <person name="Brodie E.L."/>
            <person name="Williams K.H."/>
            <person name="Hubbard S.S."/>
            <person name="Banfield J.F."/>
        </authorList>
    </citation>
    <scope>NUCLEOTIDE SEQUENCE [LARGE SCALE GENOMIC DNA]</scope>
    <source>
        <strain evidence="2">RIFCSPLOWO2_12_FULL_64_10</strain>
    </source>
</reference>
<dbReference type="EMBL" id="MFKF01000294">
    <property type="protein sequence ID" value="OGG46632.1"/>
    <property type="molecule type" value="Genomic_DNA"/>
</dbReference>
<sequence length="600" mass="67939">MEYPMKLNVPGPSAEQAVAHFEARRQRLLRATAGGDRITGEEIADPRADIYGNRAIANLVLGRFAPEGNARLRRTAEWFDHPHPNGRTHDGECDFAAMKLCRAFHLFQGQDRLEAETREAIRRFFLSRDFASRHNSENHELLFRASRYLMAKALWAETFQAYGRTGAQLAREDADWLLHFIRYRAERGWGEFDSSCYFSPDWECATSLHDFCGADGLTSPPASPEDAAKDAAIRRLSGMMLDLLLTDMAVDSLNGMYGGAHGRIYQAQALDHRDEATFPLQYLYFGNVDPAALGARGTLVDALTSGYRPHPLVVEVALDRPEVYENRERKHLHNTADVRPLEPVEGSIRKYTYYTPRYVLGAVQYQDPYPDDCRGKWYARHEQHEWDLTVGARTSARIFTHHPGESGPEHGYWTGDIRCCCGSFLQSRTALLALYDIPPDQPLQFIHAYLPRPAFDEVMEENGFIFVREEGVFAALRMLGGHVWTTEGPWKDLEVQSPGGRNGAVCEVGLQGDFGSFEAFRQEIASNELRFDAGEMRLTYASRRAGRLVLDTRGRREVDGASLDLEYPTWDSPYLRSAWKSGVVEVRKGDRRLTLDFTAP</sequence>
<comment type="caution">
    <text evidence="1">The sequence shown here is derived from an EMBL/GenBank/DDBJ whole genome shotgun (WGS) entry which is preliminary data.</text>
</comment>
<gene>
    <name evidence="1" type="ORF">A3F84_05415</name>
</gene>
<dbReference type="AlphaFoldDB" id="A0A1F6CCJ9"/>
<accession>A0A1F6CCJ9</accession>
<dbReference type="Proteomes" id="UP000178606">
    <property type="component" value="Unassembled WGS sequence"/>
</dbReference>